<dbReference type="InterPro" id="IPR000182">
    <property type="entry name" value="GNAT_dom"/>
</dbReference>
<evidence type="ECO:0000256" key="3">
    <source>
        <dbReference type="ARBA" id="ARBA00020586"/>
    </source>
</evidence>
<dbReference type="GO" id="GO:0046677">
    <property type="term" value="P:response to antibiotic"/>
    <property type="evidence" value="ECO:0007669"/>
    <property type="project" value="UniProtKB-KW"/>
</dbReference>
<keyword evidence="7" id="KW-0808">Transferase</keyword>
<dbReference type="Gene3D" id="3.40.630.30">
    <property type="match status" value="1"/>
</dbReference>
<evidence type="ECO:0000313" key="8">
    <source>
        <dbReference type="Proteomes" id="UP000234331"/>
    </source>
</evidence>
<proteinExistence type="predicted"/>
<dbReference type="OrthoDB" id="9814648at2"/>
<evidence type="ECO:0000313" key="7">
    <source>
        <dbReference type="EMBL" id="SNQ51711.1"/>
    </source>
</evidence>
<dbReference type="GO" id="GO:0016410">
    <property type="term" value="F:N-acyltransferase activity"/>
    <property type="evidence" value="ECO:0007669"/>
    <property type="project" value="TreeGrafter"/>
</dbReference>
<dbReference type="InterPro" id="IPR016181">
    <property type="entry name" value="Acyl_CoA_acyltransferase"/>
</dbReference>
<accession>A0A2I2L1B8</accession>
<dbReference type="EMBL" id="FZMO01000547">
    <property type="protein sequence ID" value="SNQ51711.1"/>
    <property type="molecule type" value="Genomic_DNA"/>
</dbReference>
<dbReference type="InterPro" id="IPR019432">
    <property type="entry name" value="Acyltransferase_MbtK/IucB-like"/>
</dbReference>
<name>A0A2I2L1B8_9ACTN</name>
<dbReference type="SUPFAM" id="SSF55729">
    <property type="entry name" value="Acyl-CoA N-acyltransferases (Nat)"/>
    <property type="match status" value="1"/>
</dbReference>
<evidence type="ECO:0000256" key="1">
    <source>
        <dbReference type="ARBA" id="ARBA00003818"/>
    </source>
</evidence>
<dbReference type="PROSITE" id="PS51186">
    <property type="entry name" value="GNAT"/>
    <property type="match status" value="1"/>
</dbReference>
<keyword evidence="4" id="KW-0046">Antibiotic resistance</keyword>
<dbReference type="RefSeq" id="WP_101835826.1">
    <property type="nucleotide sequence ID" value="NZ_FZMO01000547.1"/>
</dbReference>
<reference evidence="7 8" key="1">
    <citation type="submission" date="2017-06" db="EMBL/GenBank/DDBJ databases">
        <authorList>
            <person name="Kim H.J."/>
            <person name="Triplett B.A."/>
        </authorList>
    </citation>
    <scope>NUCLEOTIDE SEQUENCE [LARGE SCALE GENOMIC DNA]</scope>
    <source>
        <strain evidence="7">FRACA_ARgP5</strain>
    </source>
</reference>
<evidence type="ECO:0000259" key="6">
    <source>
        <dbReference type="PROSITE" id="PS51186"/>
    </source>
</evidence>
<dbReference type="PANTHER" id="PTHR31438:SF1">
    <property type="entry name" value="LYSINE N-ACYLTRANSFERASE C17G9.06C-RELATED"/>
    <property type="match status" value="1"/>
</dbReference>
<protein>
    <recommendedName>
        <fullName evidence="3">Lysine N-acyltransferase MbtK</fullName>
    </recommendedName>
    <alternativeName>
        <fullName evidence="5">Mycobactin synthase protein K</fullName>
    </alternativeName>
</protein>
<comment type="function">
    <text evidence="1">Acyltransferase required for the direct transfer of medium- to long-chain fatty acyl moieties from a carrier protein (MbtL) on to the epsilon-amino group of lysine residue in the mycobactin core.</text>
</comment>
<dbReference type="Pfam" id="PF13523">
    <property type="entry name" value="Acetyltransf_8"/>
    <property type="match status" value="1"/>
</dbReference>
<dbReference type="SMART" id="SM01006">
    <property type="entry name" value="AlcB"/>
    <property type="match status" value="1"/>
</dbReference>
<comment type="pathway">
    <text evidence="2">Siderophore biosynthesis; mycobactin biosynthesis.</text>
</comment>
<dbReference type="Proteomes" id="UP000234331">
    <property type="component" value="Unassembled WGS sequence"/>
</dbReference>
<dbReference type="AlphaFoldDB" id="A0A2I2L1B8"/>
<evidence type="ECO:0000256" key="4">
    <source>
        <dbReference type="ARBA" id="ARBA00023251"/>
    </source>
</evidence>
<sequence length="180" mass="20374">MISWRRLEESDFPTLRTWLERPHVARWWNHETTVEAVHRDFGPATRGEDHSEDFLALLDGAPVGLVQRCRIADEPHYFDELAPLVELPASVMTIDYLIGEPELTGHGLGPRMIASMVARIWSDHPEASCVMVPIVASNRASWRALEKAGFRRVGQGPLTPDNPVDDPLHYVYRVDRPSTS</sequence>
<dbReference type="UniPathway" id="UPA00011"/>
<evidence type="ECO:0000256" key="2">
    <source>
        <dbReference type="ARBA" id="ARBA00005102"/>
    </source>
</evidence>
<feature type="domain" description="N-acetyltransferase" evidence="6">
    <location>
        <begin position="2"/>
        <end position="177"/>
    </location>
</feature>
<dbReference type="PANTHER" id="PTHR31438">
    <property type="entry name" value="LYSINE N-ACYLTRANSFERASE C17G9.06C-RELATED"/>
    <property type="match status" value="1"/>
</dbReference>
<organism evidence="7 8">
    <name type="scientific">Frankia canadensis</name>
    <dbReference type="NCBI Taxonomy" id="1836972"/>
    <lineage>
        <taxon>Bacteria</taxon>
        <taxon>Bacillati</taxon>
        <taxon>Actinomycetota</taxon>
        <taxon>Actinomycetes</taxon>
        <taxon>Frankiales</taxon>
        <taxon>Frankiaceae</taxon>
        <taxon>Frankia</taxon>
    </lineage>
</organism>
<keyword evidence="8" id="KW-1185">Reference proteome</keyword>
<evidence type="ECO:0000256" key="5">
    <source>
        <dbReference type="ARBA" id="ARBA00031122"/>
    </source>
</evidence>
<gene>
    <name evidence="7" type="ORF">FRACA_80011</name>
</gene>
<dbReference type="GO" id="GO:0019290">
    <property type="term" value="P:siderophore biosynthetic process"/>
    <property type="evidence" value="ECO:0007669"/>
    <property type="project" value="InterPro"/>
</dbReference>